<keyword evidence="2" id="KW-1185">Reference proteome</keyword>
<organism evidence="1 2">
    <name type="scientific">Ramazzottius varieornatus</name>
    <name type="common">Water bear</name>
    <name type="synonym">Tardigrade</name>
    <dbReference type="NCBI Taxonomy" id="947166"/>
    <lineage>
        <taxon>Eukaryota</taxon>
        <taxon>Metazoa</taxon>
        <taxon>Ecdysozoa</taxon>
        <taxon>Tardigrada</taxon>
        <taxon>Eutardigrada</taxon>
        <taxon>Parachela</taxon>
        <taxon>Hypsibioidea</taxon>
        <taxon>Ramazzottiidae</taxon>
        <taxon>Ramazzottius</taxon>
    </lineage>
</organism>
<dbReference type="AlphaFoldDB" id="A0A1D1UI66"/>
<dbReference type="EMBL" id="BDGG01000001">
    <property type="protein sequence ID" value="GAU89424.1"/>
    <property type="molecule type" value="Genomic_DNA"/>
</dbReference>
<accession>A0A1D1UI66</accession>
<name>A0A1D1UI66_RAMVA</name>
<dbReference type="Proteomes" id="UP000186922">
    <property type="component" value="Unassembled WGS sequence"/>
</dbReference>
<sequence length="108" mass="11999">MAGRTLEFKDCTTPTTVLTVQRALDHVNIGNSRLPAAGTGTTRLENHTFRPIVKDRHVLTGLRKNWYTLCVLDGPVHGNLCLMSKRQLFLGRGSGVLYVTIPRQHSDS</sequence>
<evidence type="ECO:0000313" key="1">
    <source>
        <dbReference type="EMBL" id="GAU89424.1"/>
    </source>
</evidence>
<gene>
    <name evidence="1" type="primary">RvY_01975-1</name>
    <name evidence="1" type="synonym">RvY_01975.1</name>
    <name evidence="1" type="ORF">RvY_01975</name>
</gene>
<protein>
    <submittedName>
        <fullName evidence="1">Uncharacterized protein</fullName>
    </submittedName>
</protein>
<evidence type="ECO:0000313" key="2">
    <source>
        <dbReference type="Proteomes" id="UP000186922"/>
    </source>
</evidence>
<reference evidence="1 2" key="1">
    <citation type="journal article" date="2016" name="Nat. Commun.">
        <title>Extremotolerant tardigrade genome and improved radiotolerance of human cultured cells by tardigrade-unique protein.</title>
        <authorList>
            <person name="Hashimoto T."/>
            <person name="Horikawa D.D."/>
            <person name="Saito Y."/>
            <person name="Kuwahara H."/>
            <person name="Kozuka-Hata H."/>
            <person name="Shin-I T."/>
            <person name="Minakuchi Y."/>
            <person name="Ohishi K."/>
            <person name="Motoyama A."/>
            <person name="Aizu T."/>
            <person name="Enomoto A."/>
            <person name="Kondo K."/>
            <person name="Tanaka S."/>
            <person name="Hara Y."/>
            <person name="Koshikawa S."/>
            <person name="Sagara H."/>
            <person name="Miura T."/>
            <person name="Yokobori S."/>
            <person name="Miyagawa K."/>
            <person name="Suzuki Y."/>
            <person name="Kubo T."/>
            <person name="Oyama M."/>
            <person name="Kohara Y."/>
            <person name="Fujiyama A."/>
            <person name="Arakawa K."/>
            <person name="Katayama T."/>
            <person name="Toyoda A."/>
            <person name="Kunieda T."/>
        </authorList>
    </citation>
    <scope>NUCLEOTIDE SEQUENCE [LARGE SCALE GENOMIC DNA]</scope>
    <source>
        <strain evidence="1 2">YOKOZUNA-1</strain>
    </source>
</reference>
<comment type="caution">
    <text evidence="1">The sequence shown here is derived from an EMBL/GenBank/DDBJ whole genome shotgun (WGS) entry which is preliminary data.</text>
</comment>
<proteinExistence type="predicted"/>